<evidence type="ECO:0000256" key="1">
    <source>
        <dbReference type="SAM" id="SignalP"/>
    </source>
</evidence>
<sequence length="187" mass="19931">MRGMASCLMGWMMLAGSLSWAEPRGEVARAQEEFLPLAVVTCPVGAFQTTYTPPLRDTPQDVRIQGAGGFSNCYTLLGEDVRSTSSAADFVKRGASCSDLLEIVPVTNQLTWNTGEVSTFRLTQVAVRADGPLFVLVQTGTVLSGKFEGATVVMNVTFSSTNLDACRSPEGLPGMSATQTLVLTRVL</sequence>
<dbReference type="OrthoDB" id="3690812at2"/>
<dbReference type="RefSeq" id="WP_143097309.1">
    <property type="nucleotide sequence ID" value="NZ_BJXR01000030.1"/>
</dbReference>
<reference evidence="3 4" key="1">
    <citation type="submission" date="2016-10" db="EMBL/GenBank/DDBJ databases">
        <authorList>
            <person name="Varghese N."/>
            <person name="Submissions S."/>
        </authorList>
    </citation>
    <scope>NUCLEOTIDE SEQUENCE [LARGE SCALE GENOMIC DNA]</scope>
    <source>
        <strain evidence="3 4">DSM 16525</strain>
    </source>
</reference>
<reference evidence="2 5" key="2">
    <citation type="submission" date="2019-07" db="EMBL/GenBank/DDBJ databases">
        <title>Whole genome shotgun sequence of Myxococcus fulvus NBRC 100333.</title>
        <authorList>
            <person name="Hosoyama A."/>
            <person name="Uohara A."/>
            <person name="Ohji S."/>
            <person name="Ichikawa N."/>
        </authorList>
    </citation>
    <scope>NUCLEOTIDE SEQUENCE [LARGE SCALE GENOMIC DNA]</scope>
    <source>
        <strain evidence="2 5">NBRC 100333</strain>
    </source>
</reference>
<keyword evidence="4" id="KW-1185">Reference proteome</keyword>
<dbReference type="Proteomes" id="UP000183760">
    <property type="component" value="Unassembled WGS sequence"/>
</dbReference>
<comment type="caution">
    <text evidence="2">The sequence shown here is derived from an EMBL/GenBank/DDBJ whole genome shotgun (WGS) entry which is preliminary data.</text>
</comment>
<evidence type="ECO:0000313" key="4">
    <source>
        <dbReference type="Proteomes" id="UP000183760"/>
    </source>
</evidence>
<feature type="signal peptide" evidence="1">
    <location>
        <begin position="1"/>
        <end position="20"/>
    </location>
</feature>
<organism evidence="2 5">
    <name type="scientific">Myxococcus fulvus</name>
    <dbReference type="NCBI Taxonomy" id="33"/>
    <lineage>
        <taxon>Bacteria</taxon>
        <taxon>Pseudomonadati</taxon>
        <taxon>Myxococcota</taxon>
        <taxon>Myxococcia</taxon>
        <taxon>Myxococcales</taxon>
        <taxon>Cystobacterineae</taxon>
        <taxon>Myxococcaceae</taxon>
        <taxon>Myxococcus</taxon>
    </lineage>
</organism>
<feature type="chain" id="PRO_5022680760" description="Lipoprotein" evidence="1">
    <location>
        <begin position="21"/>
        <end position="187"/>
    </location>
</feature>
<evidence type="ECO:0000313" key="5">
    <source>
        <dbReference type="Proteomes" id="UP000321514"/>
    </source>
</evidence>
<dbReference type="AlphaFoldDB" id="A0A511T420"/>
<protein>
    <recommendedName>
        <fullName evidence="6">Lipoprotein</fullName>
    </recommendedName>
</protein>
<evidence type="ECO:0000313" key="2">
    <source>
        <dbReference type="EMBL" id="GEN08914.1"/>
    </source>
</evidence>
<dbReference type="EMBL" id="BJXR01000030">
    <property type="protein sequence ID" value="GEN08914.1"/>
    <property type="molecule type" value="Genomic_DNA"/>
</dbReference>
<dbReference type="EMBL" id="FOIB01000008">
    <property type="protein sequence ID" value="SEU28657.1"/>
    <property type="molecule type" value="Genomic_DNA"/>
</dbReference>
<gene>
    <name evidence="2" type="ORF">MFU01_39510</name>
    <name evidence="3" type="ORF">SAMN05443572_10849</name>
</gene>
<accession>A0A511T420</accession>
<evidence type="ECO:0008006" key="6">
    <source>
        <dbReference type="Google" id="ProtNLM"/>
    </source>
</evidence>
<name>A0A511T420_MYXFU</name>
<keyword evidence="1" id="KW-0732">Signal</keyword>
<proteinExistence type="predicted"/>
<evidence type="ECO:0000313" key="3">
    <source>
        <dbReference type="EMBL" id="SEU28657.1"/>
    </source>
</evidence>
<dbReference type="Proteomes" id="UP000321514">
    <property type="component" value="Unassembled WGS sequence"/>
</dbReference>